<dbReference type="Pfam" id="PF25023">
    <property type="entry name" value="TEN_YD-shell"/>
    <property type="match status" value="1"/>
</dbReference>
<evidence type="ECO:0000256" key="3">
    <source>
        <dbReference type="ARBA" id="ARBA00022737"/>
    </source>
</evidence>
<comment type="caution">
    <text evidence="9">The sequence shown here is derived from an EMBL/GenBank/DDBJ whole genome shotgun (WGS) entry which is preliminary data.</text>
</comment>
<evidence type="ECO:0000256" key="4">
    <source>
        <dbReference type="ARBA" id="ARBA00023026"/>
    </source>
</evidence>
<name>V4H9V5_PSEL2</name>
<evidence type="ECO:0000256" key="5">
    <source>
        <dbReference type="SAM" id="MobiDB-lite"/>
    </source>
</evidence>
<dbReference type="Gene3D" id="2.180.10.10">
    <property type="entry name" value="RHS repeat-associated core"/>
    <property type="match status" value="2"/>
</dbReference>
<evidence type="ECO:0000256" key="6">
    <source>
        <dbReference type="SAM" id="SignalP"/>
    </source>
</evidence>
<dbReference type="GO" id="GO:0005737">
    <property type="term" value="C:cytoplasm"/>
    <property type="evidence" value="ECO:0007669"/>
    <property type="project" value="InterPro"/>
</dbReference>
<dbReference type="InterPro" id="IPR003284">
    <property type="entry name" value="Sal_SpvB"/>
</dbReference>
<dbReference type="InterPro" id="IPR022385">
    <property type="entry name" value="Rhs_assc_core"/>
</dbReference>
<dbReference type="InterPro" id="IPR006530">
    <property type="entry name" value="YD"/>
</dbReference>
<dbReference type="NCBIfam" id="TIGR01643">
    <property type="entry name" value="YD_repeat_2x"/>
    <property type="match status" value="2"/>
</dbReference>
<feature type="region of interest" description="Disordered" evidence="5">
    <location>
        <begin position="2125"/>
        <end position="2147"/>
    </location>
</feature>
<dbReference type="InterPro" id="IPR050708">
    <property type="entry name" value="T6SS_VgrG/RHS"/>
</dbReference>
<dbReference type="EMBL" id="AUSV01000016">
    <property type="protein sequence ID" value="ESP94271.1"/>
    <property type="molecule type" value="Genomic_DNA"/>
</dbReference>
<dbReference type="SUPFAM" id="SSF69318">
    <property type="entry name" value="Integrin alpha N-terminal domain"/>
    <property type="match status" value="1"/>
</dbReference>
<gene>
    <name evidence="9" type="ORF">PL2TA16_01949</name>
</gene>
<feature type="region of interest" description="Disordered" evidence="5">
    <location>
        <begin position="1185"/>
        <end position="1208"/>
    </location>
</feature>
<keyword evidence="2" id="KW-0964">Secreted</keyword>
<dbReference type="PATRIC" id="fig|1353533.3.peg.1343"/>
<feature type="domain" description="Insecticide toxin TcdB middle/N-terminal" evidence="7">
    <location>
        <begin position="937"/>
        <end position="1050"/>
    </location>
</feature>
<feature type="domain" description="Teneurin-like YD-shell" evidence="8">
    <location>
        <begin position="1483"/>
        <end position="2029"/>
    </location>
</feature>
<organism evidence="9 10">
    <name type="scientific">Pseudoalteromonas luteoviolacea (strain 2ta16)</name>
    <dbReference type="NCBI Taxonomy" id="1353533"/>
    <lineage>
        <taxon>Bacteria</taxon>
        <taxon>Pseudomonadati</taxon>
        <taxon>Pseudomonadota</taxon>
        <taxon>Gammaproteobacteria</taxon>
        <taxon>Alteromonadales</taxon>
        <taxon>Pseudoalteromonadaceae</taxon>
        <taxon>Pseudoalteromonas</taxon>
    </lineage>
</organism>
<keyword evidence="3" id="KW-0677">Repeat</keyword>
<protein>
    <submittedName>
        <fullName evidence="9">RHS repeat-associated core domain protein</fullName>
    </submittedName>
</protein>
<dbReference type="InterPro" id="IPR056823">
    <property type="entry name" value="TEN-like_YD-shell"/>
</dbReference>
<keyword evidence="4" id="KW-0843">Virulence</keyword>
<proteinExistence type="predicted"/>
<dbReference type="PANTHER" id="PTHR32305:SF15">
    <property type="entry name" value="PROTEIN RHSA-RELATED"/>
    <property type="match status" value="1"/>
</dbReference>
<dbReference type="NCBIfam" id="TIGR03696">
    <property type="entry name" value="Rhs_assc_core"/>
    <property type="match status" value="1"/>
</dbReference>
<evidence type="ECO:0000256" key="2">
    <source>
        <dbReference type="ARBA" id="ARBA00022525"/>
    </source>
</evidence>
<evidence type="ECO:0000259" key="8">
    <source>
        <dbReference type="Pfam" id="PF25023"/>
    </source>
</evidence>
<dbReference type="Proteomes" id="UP000017820">
    <property type="component" value="Unassembled WGS sequence"/>
</dbReference>
<dbReference type="Pfam" id="PF12256">
    <property type="entry name" value="TcdB_toxin_midN"/>
    <property type="match status" value="1"/>
</dbReference>
<feature type="signal peptide" evidence="6">
    <location>
        <begin position="1"/>
        <end position="26"/>
    </location>
</feature>
<dbReference type="InterPro" id="IPR022045">
    <property type="entry name" value="TcdB_toxin_mid/N"/>
</dbReference>
<feature type="chain" id="PRO_5004718455" evidence="6">
    <location>
        <begin position="27"/>
        <end position="2299"/>
    </location>
</feature>
<keyword evidence="6" id="KW-0732">Signal</keyword>
<sequence length="2299" mass="253271">MISVLHKPKLLYAIAILCFMQMTAFASIAHAKSGNLFMPIGLWGQPVMVPRPISASEYSAKIIADNQGRLLTWSAALRAEKYAIQVLNENGQWENLLYTTENSVRLDDRFNDFAQVRVALCYRSSCSRIASGSVVQNIFDTKYAELTALVPDNASFISPSAPRVDNVGTIKGGAGVSGGGATYSIPIELTAGRAGMQPKVSLSYSSRSGGGLAGKGWSLSAGSAITRCAATYAQEGYSQNPQYSNSDRLCLNGQKLVAVSGQYGQSGTQYRTEMDSFALVTQSGALNSNSSYFIVKYKNGHVSAFGGSSNSRDIRSQSKGPYAWLIDYTHDATKKNFIHYNYVSYGNNEKLLDKINYTGNSSAHEGLHNIHFEYEQATDPTTKYHHGVSYENTQRLKRITTKHNTLQTREYTLAYNTSQASGLDLLASVELCYGATGSYCLPKTTFDWADQATKVRGTFVNINAGKSIAAVLPNGDRNGDGARDWPGFYIDAEGNTSSNTHPLTDCEFSGTSGEKVNCNSQTADYNLDGLTDDFDFDAGSSGSKKKLVLYRSNANGTATKINTYIEIPQLSSFLHVGDMNGDSLPDLVIYEKTNSYSADSINFYYHTGNFSSPYSSSYKQKLFSVNKRANTATPSESYSLGGDFDGNGIPDFYRVSHSSNDRGQGKLASIQLMSADGKLLTSYSKAINWDDESDYTYRHENAWGRYYRFADLNGDGLKDWFGWYKPRTNGSKLFVRYSTGNGSFTAPVYTGSSVFSRTFIFEERFGFGGDRESIRSAKIPKYGDAIKVADIDADGKEELLIPSGIKVRGCYNVPHYRYRGERITELCGEEIYTGTVPSGEGQVKSVTGSYDRSIYSFSKLELKNGSFVKSSTDFIGSVYQSAMVDAQGDGLPDLVFNYGCESGSGGSFCRFLDSTPTGYAQGKVNVSRNYGTGSGTNGSRYRPLDLLNSVTNGEGLKSEWQYRPLSSSVSTGITGLSKLYQSDRSITEGYQNFTSSMYVVNEFKQDNGIGGDFVRRYAYRGALFNNQGRGFSGFRAIIEADITKGLITQSEFRQHFPYTGKLKRKATFALSEYPKNGRPLDPIEDRAISQSETSWMDNANHSISNVYSIYANSSYEVTRDLDTKNILVEKRTKVHSIDRNGNIIKSEQSLEDSSGVVKTTTVNRYEANTSDWWLNILRSSVVTKESVSRRNANDPYSQYGGSEKPLDSSTTITTSYSNFSSARKAQRVVVSGSSGAGHRTEYQFNSYGLPTKITKTARIYNDARWTDQSRVQSISYTLNGTSAHETGYYVFDVINTKGHLVRTITDPKTGQKKLVHKKVNSADYLTTDYTYDNYLRPYSQKVEGSPTVYTAVQRAGSYAPRDAVKQVRTVSAGAPEQVAFIDKLGRTIRTMVLGQDGAWIFTDATFNAKGYPLFESQPYKWGQVKYGVRFGNYDVLGRVDRKVTDQQCSPFSNGTMTAEYAYTGFKTDINVSESCYNIHLGEMSRSYNGLNQLVETVDALGGRTRYAYNGQGLPIVIQDANGHNILAKYDAFGNKLRVVDPNQGSTNIVSNGFGEVQRETRSNSKSVHYNVDTLGRVIRRSATGEKTYTYTFDTNSYGQLSSTAGNGVTHSYSYDGLGRAISHTVSGDNRSFTTKTFYDANYGRIKGVRYPNNLTLEYIYDDKGYQSEIRNKASGYRFQQVTARDVFGAIQSQTLGNGLKTNTYYSRQTGQMVEHYTHKNNTNLLTIQYTAYDGFGNLKGMSVASGKLGARNEYDETYQYDHLHRLKSNQIQGYTTISYDYDAVGNITKKSDYATAYNYSTHISGYSGGGANAVKKVYKNGRWVGFSYDGRGNMIKGDGLSAASYNAMDKPTRITKNGITADFVYGADHMRFKQVQAGKTTYYAGKHYEIDVEGGKTTTRAYIGDVAVISTKSGASPYIRYLHKDRLGSARLITNSNGYVVTERNFDPFGKPRAASGALKFTAKLDDIDTAKTSRGFTDHEHLDELELIHMNGRVYDYNLGRFMSVDPVIQSPGNSQSVNPYSYIMNNPLGGTDPTGYSSACQSNGTRAKSEPTAGCSNTMNYSVGDSDKFFVDGGNLIVDVGGKGENFIKVDTMKRSGASGVVQNIDLVNGTVTFDLGSQESIAAESSHSERKTDNLQVAGGDSSKITKKTKRKTVKTLRSIDGESEEDFLMRLSSEVYNLSQETSVEHCANICTSGDKFSAVIATDGTPLQCGVATSSCSSSNEVPLGKAIHAHVKRFKITKELRKMYPNVWSSMQRRGTADIDDFSRNDKQFVKGGTGLYLATPDGYKYLPPTKKE</sequence>
<dbReference type="GO" id="GO:0005576">
    <property type="term" value="C:extracellular region"/>
    <property type="evidence" value="ECO:0007669"/>
    <property type="project" value="UniProtKB-SubCell"/>
</dbReference>
<reference evidence="9 10" key="1">
    <citation type="submission" date="2013-07" db="EMBL/GenBank/DDBJ databases">
        <title>Draft genome sequence of Pseudoalteromonas luteoviolacea 2ta16.</title>
        <authorList>
            <person name="Allen E.E."/>
            <person name="Azam F."/>
            <person name="Podell S."/>
        </authorList>
    </citation>
    <scope>NUCLEOTIDE SEQUENCE [LARGE SCALE GENOMIC DNA]</scope>
    <source>
        <strain evidence="9 10">2ta16</strain>
    </source>
</reference>
<dbReference type="Pfam" id="PF03534">
    <property type="entry name" value="SpvB"/>
    <property type="match status" value="1"/>
</dbReference>
<evidence type="ECO:0000313" key="9">
    <source>
        <dbReference type="EMBL" id="ESP94271.1"/>
    </source>
</evidence>
<dbReference type="PANTHER" id="PTHR32305">
    <property type="match status" value="1"/>
</dbReference>
<comment type="subcellular location">
    <subcellularLocation>
        <location evidence="1">Secreted</location>
    </subcellularLocation>
</comment>
<dbReference type="InterPro" id="IPR028994">
    <property type="entry name" value="Integrin_alpha_N"/>
</dbReference>
<accession>V4H9V5</accession>
<evidence type="ECO:0000313" key="10">
    <source>
        <dbReference type="Proteomes" id="UP000017820"/>
    </source>
</evidence>
<dbReference type="RefSeq" id="WP_023398283.1">
    <property type="nucleotide sequence ID" value="NZ_AUSV01000016.1"/>
</dbReference>
<evidence type="ECO:0000256" key="1">
    <source>
        <dbReference type="ARBA" id="ARBA00004613"/>
    </source>
</evidence>
<evidence type="ECO:0000259" key="7">
    <source>
        <dbReference type="Pfam" id="PF12256"/>
    </source>
</evidence>